<dbReference type="InterPro" id="IPR036388">
    <property type="entry name" value="WH-like_DNA-bd_sf"/>
</dbReference>
<dbReference type="Gene3D" id="1.10.10.10">
    <property type="entry name" value="Winged helix-like DNA-binding domain superfamily/Winged helix DNA-binding domain"/>
    <property type="match status" value="1"/>
</dbReference>
<evidence type="ECO:0000313" key="2">
    <source>
        <dbReference type="Proteomes" id="UP000325002"/>
    </source>
</evidence>
<gene>
    <name evidence="1" type="ORF">EPJ81_08090</name>
</gene>
<proteinExistence type="predicted"/>
<evidence type="ECO:0000313" key="1">
    <source>
        <dbReference type="EMBL" id="TXJ39063.1"/>
    </source>
</evidence>
<dbReference type="EMBL" id="SAYD01000018">
    <property type="protein sequence ID" value="TXJ39063.1"/>
    <property type="molecule type" value="Genomic_DNA"/>
</dbReference>
<dbReference type="Proteomes" id="UP000325002">
    <property type="component" value="Unassembled WGS sequence"/>
</dbReference>
<name>A0A5C8FX84_9SPIR</name>
<dbReference type="SUPFAM" id="SSF46785">
    <property type="entry name" value="Winged helix' DNA-binding domain"/>
    <property type="match status" value="1"/>
</dbReference>
<comment type="caution">
    <text evidence="1">The sequence shown here is derived from an EMBL/GenBank/DDBJ whole genome shotgun (WGS) entry which is preliminary data.</text>
</comment>
<protein>
    <submittedName>
        <fullName evidence="1">MarR family transcriptional regulator</fullName>
    </submittedName>
</protein>
<dbReference type="InterPro" id="IPR036390">
    <property type="entry name" value="WH_DNA-bd_sf"/>
</dbReference>
<dbReference type="RefSeq" id="WP_147544707.1">
    <property type="nucleotide sequence ID" value="NZ_SAYD01000018.1"/>
</dbReference>
<organism evidence="1 2">
    <name type="scientific">Brachyspira aalborgi</name>
    <dbReference type="NCBI Taxonomy" id="29522"/>
    <lineage>
        <taxon>Bacteria</taxon>
        <taxon>Pseudomonadati</taxon>
        <taxon>Spirochaetota</taxon>
        <taxon>Spirochaetia</taxon>
        <taxon>Brachyspirales</taxon>
        <taxon>Brachyspiraceae</taxon>
        <taxon>Brachyspira</taxon>
    </lineage>
</organism>
<accession>A0A5C8FX84</accession>
<dbReference type="AlphaFoldDB" id="A0A5C8FX84"/>
<reference evidence="1 2" key="1">
    <citation type="journal article" date="1992" name="Lakartidningen">
        <title>[Penicillin V and not amoxicillin is the first choice preparation in acute otitis].</title>
        <authorList>
            <person name="Kamme C."/>
            <person name="Lundgren K."/>
            <person name="Prellner K."/>
        </authorList>
    </citation>
    <scope>NUCLEOTIDE SEQUENCE [LARGE SCALE GENOMIC DNA]</scope>
    <source>
        <strain evidence="1 2">PC3997IV</strain>
    </source>
</reference>
<sequence>MSKKENLKNKKIQRKKRFNHYSKNFNNIPDYLWTNGDLAPKERDVMAIIYRVYSVMPTVKLTQDILCEALKMSRPTIITIFKKLEKLKYIHRKRIPTQKGYTYEIIPLEKNNNISIFEWLNDFYKKLGYDFRFYTKCKIALYKNKEEFQELKKEFEGLTEDGIIQKIKEKILKIEH</sequence>